<dbReference type="EMBL" id="BAAAFD010000002">
    <property type="protein sequence ID" value="GAA0853984.1"/>
    <property type="molecule type" value="Genomic_DNA"/>
</dbReference>
<comment type="caution">
    <text evidence="2">The sequence shown here is derived from an EMBL/GenBank/DDBJ whole genome shotgun (WGS) entry which is preliminary data.</text>
</comment>
<keyword evidence="1" id="KW-0812">Transmembrane</keyword>
<evidence type="ECO:0000313" key="2">
    <source>
        <dbReference type="EMBL" id="GAA0853984.1"/>
    </source>
</evidence>
<dbReference type="RefSeq" id="WP_343856827.1">
    <property type="nucleotide sequence ID" value="NZ_BAAAFD010000002.1"/>
</dbReference>
<keyword evidence="1" id="KW-0472">Membrane</keyword>
<feature type="transmembrane region" description="Helical" evidence="1">
    <location>
        <begin position="6"/>
        <end position="27"/>
    </location>
</feature>
<keyword evidence="1" id="KW-1133">Transmembrane helix</keyword>
<name>A0ABP3WP23_9ALTE</name>
<proteinExistence type="predicted"/>
<accession>A0ABP3WP23</accession>
<sequence length="59" mass="6400">MIEAIFFGITVLAFVIGISCVIMGFLPSPASGMREKVEYSFFGITGLVIGLLFLVALIW</sequence>
<dbReference type="Proteomes" id="UP001500359">
    <property type="component" value="Unassembled WGS sequence"/>
</dbReference>
<reference evidence="3" key="1">
    <citation type="journal article" date="2019" name="Int. J. Syst. Evol. Microbiol.">
        <title>The Global Catalogue of Microorganisms (GCM) 10K type strain sequencing project: providing services to taxonomists for standard genome sequencing and annotation.</title>
        <authorList>
            <consortium name="The Broad Institute Genomics Platform"/>
            <consortium name="The Broad Institute Genome Sequencing Center for Infectious Disease"/>
            <person name="Wu L."/>
            <person name="Ma J."/>
        </authorList>
    </citation>
    <scope>NUCLEOTIDE SEQUENCE [LARGE SCALE GENOMIC DNA]</scope>
    <source>
        <strain evidence="3">JCM 15896</strain>
    </source>
</reference>
<organism evidence="2 3">
    <name type="scientific">Aliiglaciecola litoralis</name>
    <dbReference type="NCBI Taxonomy" id="582857"/>
    <lineage>
        <taxon>Bacteria</taxon>
        <taxon>Pseudomonadati</taxon>
        <taxon>Pseudomonadota</taxon>
        <taxon>Gammaproteobacteria</taxon>
        <taxon>Alteromonadales</taxon>
        <taxon>Alteromonadaceae</taxon>
        <taxon>Aliiglaciecola</taxon>
    </lineage>
</organism>
<feature type="transmembrane region" description="Helical" evidence="1">
    <location>
        <begin position="39"/>
        <end position="58"/>
    </location>
</feature>
<gene>
    <name evidence="2" type="ORF">GCM10009114_08260</name>
</gene>
<evidence type="ECO:0000313" key="3">
    <source>
        <dbReference type="Proteomes" id="UP001500359"/>
    </source>
</evidence>
<evidence type="ECO:0000256" key="1">
    <source>
        <dbReference type="SAM" id="Phobius"/>
    </source>
</evidence>
<keyword evidence="3" id="KW-1185">Reference proteome</keyword>
<protein>
    <submittedName>
        <fullName evidence="2">Uncharacterized protein</fullName>
    </submittedName>
</protein>